<dbReference type="EMBL" id="JBBNAF010000011">
    <property type="protein sequence ID" value="KAK9098191.1"/>
    <property type="molecule type" value="Genomic_DNA"/>
</dbReference>
<proteinExistence type="predicted"/>
<sequence>MLSVQQAFFGALDRIVDQCVFKGLEVLQRAWVFRSSAFLHFVMFVVATLLEA</sequence>
<keyword evidence="2" id="KW-1185">Reference proteome</keyword>
<evidence type="ECO:0000313" key="1">
    <source>
        <dbReference type="EMBL" id="KAK9098191.1"/>
    </source>
</evidence>
<accession>A0AAP0HVL3</accession>
<comment type="caution">
    <text evidence="1">The sequence shown here is derived from an EMBL/GenBank/DDBJ whole genome shotgun (WGS) entry which is preliminary data.</text>
</comment>
<name>A0AAP0HVL3_9MAGN</name>
<organism evidence="1 2">
    <name type="scientific">Stephania yunnanensis</name>
    <dbReference type="NCBI Taxonomy" id="152371"/>
    <lineage>
        <taxon>Eukaryota</taxon>
        <taxon>Viridiplantae</taxon>
        <taxon>Streptophyta</taxon>
        <taxon>Embryophyta</taxon>
        <taxon>Tracheophyta</taxon>
        <taxon>Spermatophyta</taxon>
        <taxon>Magnoliopsida</taxon>
        <taxon>Ranunculales</taxon>
        <taxon>Menispermaceae</taxon>
        <taxon>Menispermoideae</taxon>
        <taxon>Cissampelideae</taxon>
        <taxon>Stephania</taxon>
    </lineage>
</organism>
<dbReference type="Proteomes" id="UP001420932">
    <property type="component" value="Unassembled WGS sequence"/>
</dbReference>
<protein>
    <submittedName>
        <fullName evidence="1">Uncharacterized protein</fullName>
    </submittedName>
</protein>
<evidence type="ECO:0000313" key="2">
    <source>
        <dbReference type="Proteomes" id="UP001420932"/>
    </source>
</evidence>
<reference evidence="1 2" key="1">
    <citation type="submission" date="2024-01" db="EMBL/GenBank/DDBJ databases">
        <title>Genome assemblies of Stephania.</title>
        <authorList>
            <person name="Yang L."/>
        </authorList>
    </citation>
    <scope>NUCLEOTIDE SEQUENCE [LARGE SCALE GENOMIC DNA]</scope>
    <source>
        <strain evidence="1">YNDBR</strain>
        <tissue evidence="1">Leaf</tissue>
    </source>
</reference>
<dbReference type="AlphaFoldDB" id="A0AAP0HVL3"/>
<gene>
    <name evidence="1" type="ORF">Syun_025236</name>
</gene>